<evidence type="ECO:0000313" key="2">
    <source>
        <dbReference type="EMBL" id="MDY5168578.1"/>
    </source>
</evidence>
<comment type="caution">
    <text evidence="2">The sequence shown here is derived from an EMBL/GenBank/DDBJ whole genome shotgun (WGS) entry which is preliminary data.</text>
</comment>
<proteinExistence type="predicted"/>
<dbReference type="Gene3D" id="3.30.420.10">
    <property type="entry name" value="Ribonuclease H-like superfamily/Ribonuclease H"/>
    <property type="match status" value="1"/>
</dbReference>
<name>A0AB35UME8_9FIRM</name>
<dbReference type="InterPro" id="IPR036397">
    <property type="entry name" value="RNaseH_sf"/>
</dbReference>
<dbReference type="AlphaFoldDB" id="A0AB35UME8"/>
<dbReference type="Gene3D" id="2.30.30.130">
    <property type="entry name" value="Transposase, Mu, C-terminal"/>
    <property type="match status" value="1"/>
</dbReference>
<protein>
    <submittedName>
        <fullName evidence="2">Mu transposase C-terminal domain-containing protein</fullName>
    </submittedName>
</protein>
<dbReference type="SUPFAM" id="SSF50610">
    <property type="entry name" value="mu transposase, C-terminal domain"/>
    <property type="match status" value="1"/>
</dbReference>
<dbReference type="RefSeq" id="WP_320883803.1">
    <property type="nucleotide sequence ID" value="NZ_BAABZA010000010.1"/>
</dbReference>
<dbReference type="InterPro" id="IPR009004">
    <property type="entry name" value="Transposase_Mu_C"/>
</dbReference>
<organism evidence="2 3">
    <name type="scientific">Dielma fastidiosa</name>
    <dbReference type="NCBI Taxonomy" id="1034346"/>
    <lineage>
        <taxon>Bacteria</taxon>
        <taxon>Bacillati</taxon>
        <taxon>Bacillota</taxon>
        <taxon>Erysipelotrichia</taxon>
        <taxon>Erysipelotrichales</taxon>
        <taxon>Erysipelotrichaceae</taxon>
        <taxon>Dielma</taxon>
    </lineage>
</organism>
<accession>A0AB35UME8</accession>
<sequence length="691" mass="79882">MEDKYIPLEEAASLEGISYTGLISRINRNPSSYCFNRRPNELGGKERILISVNSLSKKAQKAYQKSLEIETKSETKSDEAPWYLDIDLNWYIENNKERYYKAVEQAAMIQNFMKSSTHKKKTIEADLLSVELGCDRRTLYRNIDAILEAQAWALKMEKEEKHSFDYFIPLALCRKPRVSKTFPSLTAEQKAIIENIWFNKTFAANHGTIEMLYEAFQAQADKRGWQSIPSCKTVGRYVKHCMTEKKGYNAHYLAENGMKAFRNRQMVKATRDISSLAVMEFVQGDEHTFDLWVTVKQSNGKEKAVRPKLVCWIDTRTRCIMGDIICVDANADILKQSLVKMLYSNPGGVPKHLHIDNGKDYTAKTNTGQARNERAMKDDLEFDPETIGFYRSIGIEEWSRALPYEPWSKGQIERFFGTVCRKFSRWFDSYVGTLTASKTSSKIEKDIAKKLDKGELLTIEEFYGYWTKFKDEYYHIREHSALKKEKQKWTSPLALFENCEDRYDKKPPTREYVNALLMHSEIKPVKNVGITKFGTLYQNELLNHYINQKVRIKWEPDDVTTIHVYTLDDIKICDAQSAELLKIAPKVPQEALERHMQAQKRQIKDARETLNRFNTPPELRVTDTETPKVIGGLELGIKGSGNKTVEVPLNLTAAKSENKQQKQVDDEVNDYLVNRGNQVLYLLQQEGMKNE</sequence>
<dbReference type="GO" id="GO:0003677">
    <property type="term" value="F:DNA binding"/>
    <property type="evidence" value="ECO:0007669"/>
    <property type="project" value="InterPro"/>
</dbReference>
<dbReference type="PROSITE" id="PS50994">
    <property type="entry name" value="INTEGRASE"/>
    <property type="match status" value="1"/>
</dbReference>
<dbReference type="GO" id="GO:0004803">
    <property type="term" value="F:transposase activity"/>
    <property type="evidence" value="ECO:0007669"/>
    <property type="project" value="InterPro"/>
</dbReference>
<dbReference type="Pfam" id="PF02914">
    <property type="entry name" value="DDE_2"/>
    <property type="match status" value="1"/>
</dbReference>
<dbReference type="Proteomes" id="UP001276902">
    <property type="component" value="Unassembled WGS sequence"/>
</dbReference>
<gene>
    <name evidence="2" type="ORF">MQE39_10675</name>
</gene>
<dbReference type="Pfam" id="PF09299">
    <property type="entry name" value="Mu-transpos_C"/>
    <property type="match status" value="1"/>
</dbReference>
<dbReference type="GO" id="GO:0006313">
    <property type="term" value="P:DNA transposition"/>
    <property type="evidence" value="ECO:0007669"/>
    <property type="project" value="InterPro"/>
</dbReference>
<dbReference type="InterPro" id="IPR001584">
    <property type="entry name" value="Integrase_cat-core"/>
</dbReference>
<dbReference type="EMBL" id="JALDAW010000016">
    <property type="protein sequence ID" value="MDY5168578.1"/>
    <property type="molecule type" value="Genomic_DNA"/>
</dbReference>
<reference evidence="2" key="1">
    <citation type="submission" date="2022-03" db="EMBL/GenBank/DDBJ databases">
        <title>First case of bacteraemia caused by Dielma fastidiosa in a patient hospitalised with diverticulitis.</title>
        <authorList>
            <person name="Forman-Ankjaer B."/>
            <person name="Hvid-Jensen F."/>
            <person name="Kobel C.M."/>
            <person name="Greve T."/>
        </authorList>
    </citation>
    <scope>NUCLEOTIDE SEQUENCE</scope>
    <source>
        <strain evidence="2">AUH_DF_2021</strain>
    </source>
</reference>
<dbReference type="InterPro" id="IPR004189">
    <property type="entry name" value="Phage_Mu_transposase"/>
</dbReference>
<dbReference type="InterPro" id="IPR012337">
    <property type="entry name" value="RNaseH-like_sf"/>
</dbReference>
<dbReference type="SUPFAM" id="SSF53098">
    <property type="entry name" value="Ribonuclease H-like"/>
    <property type="match status" value="1"/>
</dbReference>
<dbReference type="InterPro" id="IPR015378">
    <property type="entry name" value="Transposase-like_Mu_C"/>
</dbReference>
<feature type="domain" description="Integrase catalytic" evidence="1">
    <location>
        <begin position="283"/>
        <end position="419"/>
    </location>
</feature>
<dbReference type="GO" id="GO:0015074">
    <property type="term" value="P:DNA integration"/>
    <property type="evidence" value="ECO:0007669"/>
    <property type="project" value="InterPro"/>
</dbReference>
<evidence type="ECO:0000313" key="3">
    <source>
        <dbReference type="Proteomes" id="UP001276902"/>
    </source>
</evidence>
<evidence type="ECO:0000259" key="1">
    <source>
        <dbReference type="PROSITE" id="PS50994"/>
    </source>
</evidence>